<dbReference type="SUPFAM" id="SSF48498">
    <property type="entry name" value="Tetracyclin repressor-like, C-terminal domain"/>
    <property type="match status" value="1"/>
</dbReference>
<dbReference type="InterPro" id="IPR009057">
    <property type="entry name" value="Homeodomain-like_sf"/>
</dbReference>
<dbReference type="AlphaFoldDB" id="A0A840IZI4"/>
<dbReference type="PRINTS" id="PR00455">
    <property type="entry name" value="HTHTETR"/>
</dbReference>
<dbReference type="InterPro" id="IPR001647">
    <property type="entry name" value="HTH_TetR"/>
</dbReference>
<dbReference type="PROSITE" id="PS50977">
    <property type="entry name" value="HTH_TETR_2"/>
    <property type="match status" value="1"/>
</dbReference>
<dbReference type="GO" id="GO:0000976">
    <property type="term" value="F:transcription cis-regulatory region binding"/>
    <property type="evidence" value="ECO:0007669"/>
    <property type="project" value="TreeGrafter"/>
</dbReference>
<dbReference type="SUPFAM" id="SSF46689">
    <property type="entry name" value="Homeodomain-like"/>
    <property type="match status" value="1"/>
</dbReference>
<evidence type="ECO:0000259" key="3">
    <source>
        <dbReference type="PROSITE" id="PS50977"/>
    </source>
</evidence>
<name>A0A840IZI4_9PSEU</name>
<keyword evidence="1 2" id="KW-0238">DNA-binding</keyword>
<dbReference type="PANTHER" id="PTHR30055:SF200">
    <property type="entry name" value="HTH-TYPE TRANSCRIPTIONAL REPRESSOR BDCR"/>
    <property type="match status" value="1"/>
</dbReference>
<reference evidence="4 5" key="1">
    <citation type="submission" date="2020-08" db="EMBL/GenBank/DDBJ databases">
        <title>Sequencing the genomes of 1000 actinobacteria strains.</title>
        <authorList>
            <person name="Klenk H.-P."/>
        </authorList>
    </citation>
    <scope>NUCLEOTIDE SEQUENCE [LARGE SCALE GENOMIC DNA]</scope>
    <source>
        <strain evidence="4 5">DSM 45859</strain>
    </source>
</reference>
<sequence length="218" mass="23519">MAVTSAERVRAAAVKLFAAKGFHGTGIRDLAQEAELSSATLYHYMGTKEDLLVEIMTTALRRLLDAAGKATAGTADPVARLRTLVTLHVLAHAVQPGETRVVDNEVDALSASARARVVALRDEYEGLWARIIEDGVAHGVFHTDRPAVTRLALLEMCSGVARWYSPHGPLRLEELSTHYAELTLRALGGPAGTVRADEARHCLEVVAQVWDVPVQPGN</sequence>
<dbReference type="InterPro" id="IPR050109">
    <property type="entry name" value="HTH-type_TetR-like_transc_reg"/>
</dbReference>
<dbReference type="PANTHER" id="PTHR30055">
    <property type="entry name" value="HTH-TYPE TRANSCRIPTIONAL REGULATOR RUTR"/>
    <property type="match status" value="1"/>
</dbReference>
<protein>
    <submittedName>
        <fullName evidence="4">AcrR family transcriptional regulator</fullName>
    </submittedName>
</protein>
<gene>
    <name evidence="4" type="ORF">BJY18_005571</name>
</gene>
<accession>A0A840IZI4</accession>
<evidence type="ECO:0000256" key="1">
    <source>
        <dbReference type="ARBA" id="ARBA00023125"/>
    </source>
</evidence>
<evidence type="ECO:0000313" key="5">
    <source>
        <dbReference type="Proteomes" id="UP000581769"/>
    </source>
</evidence>
<dbReference type="Pfam" id="PF17932">
    <property type="entry name" value="TetR_C_24"/>
    <property type="match status" value="1"/>
</dbReference>
<dbReference type="Gene3D" id="1.10.357.10">
    <property type="entry name" value="Tetracycline Repressor, domain 2"/>
    <property type="match status" value="1"/>
</dbReference>
<dbReference type="EMBL" id="JACHMG010000001">
    <property type="protein sequence ID" value="MBB4688086.1"/>
    <property type="molecule type" value="Genomic_DNA"/>
</dbReference>
<evidence type="ECO:0000256" key="2">
    <source>
        <dbReference type="PROSITE-ProRule" id="PRU00335"/>
    </source>
</evidence>
<evidence type="ECO:0000313" key="4">
    <source>
        <dbReference type="EMBL" id="MBB4688086.1"/>
    </source>
</evidence>
<dbReference type="Proteomes" id="UP000581769">
    <property type="component" value="Unassembled WGS sequence"/>
</dbReference>
<organism evidence="4 5">
    <name type="scientific">Amycolatopsis jiangsuensis</name>
    <dbReference type="NCBI Taxonomy" id="1181879"/>
    <lineage>
        <taxon>Bacteria</taxon>
        <taxon>Bacillati</taxon>
        <taxon>Actinomycetota</taxon>
        <taxon>Actinomycetes</taxon>
        <taxon>Pseudonocardiales</taxon>
        <taxon>Pseudonocardiaceae</taxon>
        <taxon>Amycolatopsis</taxon>
    </lineage>
</organism>
<proteinExistence type="predicted"/>
<keyword evidence="5" id="KW-1185">Reference proteome</keyword>
<dbReference type="GO" id="GO:0003700">
    <property type="term" value="F:DNA-binding transcription factor activity"/>
    <property type="evidence" value="ECO:0007669"/>
    <property type="project" value="TreeGrafter"/>
</dbReference>
<comment type="caution">
    <text evidence="4">The sequence shown here is derived from an EMBL/GenBank/DDBJ whole genome shotgun (WGS) entry which is preliminary data.</text>
</comment>
<feature type="domain" description="HTH tetR-type" evidence="3">
    <location>
        <begin position="3"/>
        <end position="63"/>
    </location>
</feature>
<dbReference type="Pfam" id="PF00440">
    <property type="entry name" value="TetR_N"/>
    <property type="match status" value="1"/>
</dbReference>
<dbReference type="InterPro" id="IPR041490">
    <property type="entry name" value="KstR2_TetR_C"/>
</dbReference>
<dbReference type="InterPro" id="IPR036271">
    <property type="entry name" value="Tet_transcr_reg_TetR-rel_C_sf"/>
</dbReference>
<feature type="DNA-binding region" description="H-T-H motif" evidence="2">
    <location>
        <begin position="26"/>
        <end position="45"/>
    </location>
</feature>